<gene>
    <name evidence="2" type="ORF">K444DRAFT_609822</name>
</gene>
<dbReference type="RefSeq" id="XP_024740536.1">
    <property type="nucleotide sequence ID" value="XM_024879643.1"/>
</dbReference>
<dbReference type="InterPro" id="IPR027443">
    <property type="entry name" value="IPNS-like_sf"/>
</dbReference>
<name>A0A2J6TKW2_9HELO</name>
<feature type="domain" description="Non-haem dioxygenase N-terminal" evidence="1">
    <location>
        <begin position="16"/>
        <end position="81"/>
    </location>
</feature>
<dbReference type="STRING" id="1095630.A0A2J6TKW2"/>
<reference evidence="2 3" key="1">
    <citation type="submission" date="2016-04" db="EMBL/GenBank/DDBJ databases">
        <title>A degradative enzymes factory behind the ericoid mycorrhizal symbiosis.</title>
        <authorList>
            <consortium name="DOE Joint Genome Institute"/>
            <person name="Martino E."/>
            <person name="Morin E."/>
            <person name="Grelet G."/>
            <person name="Kuo A."/>
            <person name="Kohler A."/>
            <person name="Daghino S."/>
            <person name="Barry K."/>
            <person name="Choi C."/>
            <person name="Cichocki N."/>
            <person name="Clum A."/>
            <person name="Copeland A."/>
            <person name="Hainaut M."/>
            <person name="Haridas S."/>
            <person name="Labutti K."/>
            <person name="Lindquist E."/>
            <person name="Lipzen A."/>
            <person name="Khouja H.-R."/>
            <person name="Murat C."/>
            <person name="Ohm R."/>
            <person name="Olson A."/>
            <person name="Spatafora J."/>
            <person name="Veneault-Fourrey C."/>
            <person name="Henrissat B."/>
            <person name="Grigoriev I."/>
            <person name="Martin F."/>
            <person name="Perotto S."/>
        </authorList>
    </citation>
    <scope>NUCLEOTIDE SEQUENCE [LARGE SCALE GENOMIC DNA]</scope>
    <source>
        <strain evidence="2 3">E</strain>
    </source>
</reference>
<dbReference type="InParanoid" id="A0A2J6TKW2"/>
<dbReference type="Gene3D" id="2.60.120.330">
    <property type="entry name" value="B-lactam Antibiotic, Isopenicillin N Synthase, Chain"/>
    <property type="match status" value="1"/>
</dbReference>
<dbReference type="Pfam" id="PF14226">
    <property type="entry name" value="DIOX_N"/>
    <property type="match status" value="1"/>
</dbReference>
<dbReference type="OrthoDB" id="406156at2759"/>
<dbReference type="InterPro" id="IPR026992">
    <property type="entry name" value="DIOX_N"/>
</dbReference>
<accession>A0A2J6TKW2</accession>
<organism evidence="2 3">
    <name type="scientific">Hyaloscypha bicolor E</name>
    <dbReference type="NCBI Taxonomy" id="1095630"/>
    <lineage>
        <taxon>Eukaryota</taxon>
        <taxon>Fungi</taxon>
        <taxon>Dikarya</taxon>
        <taxon>Ascomycota</taxon>
        <taxon>Pezizomycotina</taxon>
        <taxon>Leotiomycetes</taxon>
        <taxon>Helotiales</taxon>
        <taxon>Hyaloscyphaceae</taxon>
        <taxon>Hyaloscypha</taxon>
        <taxon>Hyaloscypha bicolor</taxon>
    </lineage>
</organism>
<evidence type="ECO:0000313" key="2">
    <source>
        <dbReference type="EMBL" id="PMD63632.1"/>
    </source>
</evidence>
<keyword evidence="3" id="KW-1185">Reference proteome</keyword>
<dbReference type="Proteomes" id="UP000235371">
    <property type="component" value="Unassembled WGS sequence"/>
</dbReference>
<sequence>MPVTKEDLDSADPVTLDLSDIGNPGGKERLAAQLKDAIQTDSFFYLINLGLSQDEVNEQFQLAEKPFQILEEEKIKYKTNASLPGRWCSWIPTRSGVRSQPLLAFWFAGGNYALGDKSCSRMYLES</sequence>
<evidence type="ECO:0000313" key="3">
    <source>
        <dbReference type="Proteomes" id="UP000235371"/>
    </source>
</evidence>
<proteinExistence type="predicted"/>
<dbReference type="AlphaFoldDB" id="A0A2J6TKW2"/>
<protein>
    <recommendedName>
        <fullName evidence="1">Non-haem dioxygenase N-terminal domain-containing protein</fullName>
    </recommendedName>
</protein>
<dbReference type="EMBL" id="KZ613780">
    <property type="protein sequence ID" value="PMD63632.1"/>
    <property type="molecule type" value="Genomic_DNA"/>
</dbReference>
<evidence type="ECO:0000259" key="1">
    <source>
        <dbReference type="Pfam" id="PF14226"/>
    </source>
</evidence>
<dbReference type="SUPFAM" id="SSF51197">
    <property type="entry name" value="Clavaminate synthase-like"/>
    <property type="match status" value="1"/>
</dbReference>
<dbReference type="GeneID" id="36587720"/>